<dbReference type="PANTHER" id="PTHR47595">
    <property type="entry name" value="HEAT SHOCK 70 KDA PROTEIN 14"/>
    <property type="match status" value="1"/>
</dbReference>
<dbReference type="Pfam" id="PF13837">
    <property type="entry name" value="Myb_DNA-bind_4"/>
    <property type="match status" value="1"/>
</dbReference>
<organism evidence="3 4">
    <name type="scientific">Pyrocoelia pectoralis</name>
    <dbReference type="NCBI Taxonomy" id="417401"/>
    <lineage>
        <taxon>Eukaryota</taxon>
        <taxon>Metazoa</taxon>
        <taxon>Ecdysozoa</taxon>
        <taxon>Arthropoda</taxon>
        <taxon>Hexapoda</taxon>
        <taxon>Insecta</taxon>
        <taxon>Pterygota</taxon>
        <taxon>Neoptera</taxon>
        <taxon>Endopterygota</taxon>
        <taxon>Coleoptera</taxon>
        <taxon>Polyphaga</taxon>
        <taxon>Elateriformia</taxon>
        <taxon>Elateroidea</taxon>
        <taxon>Lampyridae</taxon>
        <taxon>Lampyrinae</taxon>
        <taxon>Pyrocoelia</taxon>
    </lineage>
</organism>
<evidence type="ECO:0000313" key="3">
    <source>
        <dbReference type="EMBL" id="KAK5648189.1"/>
    </source>
</evidence>
<keyword evidence="4" id="KW-1185">Reference proteome</keyword>
<feature type="compositionally biased region" description="Basic and acidic residues" evidence="1">
    <location>
        <begin position="211"/>
        <end position="225"/>
    </location>
</feature>
<dbReference type="EMBL" id="JAVRBK010000002">
    <property type="protein sequence ID" value="KAK5648189.1"/>
    <property type="molecule type" value="Genomic_DNA"/>
</dbReference>
<name>A0AAN7VNH4_9COLE</name>
<comment type="caution">
    <text evidence="3">The sequence shown here is derived from an EMBL/GenBank/DDBJ whole genome shotgun (WGS) entry which is preliminary data.</text>
</comment>
<accession>A0AAN7VNH4</accession>
<dbReference type="PANTHER" id="PTHR47595:SF1">
    <property type="entry name" value="MYB_SANT-LIKE DNA-BINDING DOMAIN-CONTAINING PROTEIN"/>
    <property type="match status" value="1"/>
</dbReference>
<dbReference type="Gene3D" id="1.10.10.60">
    <property type="entry name" value="Homeodomain-like"/>
    <property type="match status" value="1"/>
</dbReference>
<dbReference type="AlphaFoldDB" id="A0AAN7VNH4"/>
<evidence type="ECO:0000259" key="2">
    <source>
        <dbReference type="Pfam" id="PF13837"/>
    </source>
</evidence>
<dbReference type="InterPro" id="IPR044822">
    <property type="entry name" value="Myb_DNA-bind_4"/>
</dbReference>
<feature type="domain" description="Myb/SANT-like DNA-binding" evidence="2">
    <location>
        <begin position="90"/>
        <end position="177"/>
    </location>
</feature>
<protein>
    <recommendedName>
        <fullName evidence="2">Myb/SANT-like DNA-binding domain-containing protein</fullName>
    </recommendedName>
</protein>
<proteinExistence type="predicted"/>
<sequence>MKIYINYRTDSRTMASATIVLEDGEEFRCELQLSEEDAERASTDYVFAQSLLNSAKMAALQPNPIAVMPGPSSSTSSTTSSADDTDTAFKWPHAAILLLVETYRRFEDDLSSGKMSQKKVWEKIAAVMREQGHVVTGPQCMSKFNGMKRTYKAVSDHNSKSGNNPRSWPYFDLLQSLLGERPFMEPLSIASSSSPSTRMRCASGSSLQNKADGEPSTEAKKKRRLDEPLCQLQTAILESRRVAEEGKNRRHQEKIAKADLLMQKMDEFLKKL</sequence>
<evidence type="ECO:0000313" key="4">
    <source>
        <dbReference type="Proteomes" id="UP001329430"/>
    </source>
</evidence>
<gene>
    <name evidence="3" type="ORF">RI129_003081</name>
</gene>
<dbReference type="Proteomes" id="UP001329430">
    <property type="component" value="Chromosome 2"/>
</dbReference>
<evidence type="ECO:0000256" key="1">
    <source>
        <dbReference type="SAM" id="MobiDB-lite"/>
    </source>
</evidence>
<reference evidence="3 4" key="1">
    <citation type="journal article" date="2024" name="Insects">
        <title>An Improved Chromosome-Level Genome Assembly of the Firefly Pyrocoelia pectoralis.</title>
        <authorList>
            <person name="Fu X."/>
            <person name="Meyer-Rochow V.B."/>
            <person name="Ballantyne L."/>
            <person name="Zhu X."/>
        </authorList>
    </citation>
    <scope>NUCLEOTIDE SEQUENCE [LARGE SCALE GENOMIC DNA]</scope>
    <source>
        <strain evidence="3">XCY_ONT2</strain>
    </source>
</reference>
<feature type="region of interest" description="Disordered" evidence="1">
    <location>
        <begin position="188"/>
        <end position="225"/>
    </location>
</feature>